<dbReference type="EMBL" id="LLXI01002081">
    <property type="protein sequence ID" value="PKY56148.1"/>
    <property type="molecule type" value="Genomic_DNA"/>
</dbReference>
<dbReference type="AlphaFoldDB" id="A0A2I1HBA2"/>
<keyword evidence="4" id="KW-1185">Reference proteome</keyword>
<gene>
    <name evidence="3" type="ORF">RhiirA4_476225</name>
</gene>
<organism evidence="3 4">
    <name type="scientific">Rhizophagus irregularis</name>
    <dbReference type="NCBI Taxonomy" id="588596"/>
    <lineage>
        <taxon>Eukaryota</taxon>
        <taxon>Fungi</taxon>
        <taxon>Fungi incertae sedis</taxon>
        <taxon>Mucoromycota</taxon>
        <taxon>Glomeromycotina</taxon>
        <taxon>Glomeromycetes</taxon>
        <taxon>Glomerales</taxon>
        <taxon>Glomeraceae</taxon>
        <taxon>Rhizophagus</taxon>
    </lineage>
</organism>
<proteinExistence type="predicted"/>
<keyword evidence="2" id="KW-0812">Transmembrane</keyword>
<dbReference type="Proteomes" id="UP000234323">
    <property type="component" value="Unassembled WGS sequence"/>
</dbReference>
<comment type="caution">
    <text evidence="3">The sequence shown here is derived from an EMBL/GenBank/DDBJ whole genome shotgun (WGS) entry which is preliminary data.</text>
</comment>
<accession>A0A2I1HBA2</accession>
<dbReference type="VEuPathDB" id="FungiDB:FUN_010398"/>
<dbReference type="VEuPathDB" id="FungiDB:RhiirFUN_019211"/>
<feature type="transmembrane region" description="Helical" evidence="2">
    <location>
        <begin position="38"/>
        <end position="60"/>
    </location>
</feature>
<sequence>MALEDCSYGIIKEIWEVKHIQSTTKWSQFVVLFDDGTHYYTCLYLIYAGFIYRHFFAVMLQSKIAQFNIKLIPFQTGTFLMINSIHEDDVYNDSVKYLDSKKEQYGRGLELCKKALNLAIENKSYQAFEELLQHFIEAQTNILDVITIDQHNNMFSEAETVNIANLHQHKEKGRPANKRYLLAIKNYSSNTNNDIQEETSNARRKKNKRQCSIYKS</sequence>
<keyword evidence="2" id="KW-0472">Membrane</keyword>
<evidence type="ECO:0000256" key="1">
    <source>
        <dbReference type="SAM" id="MobiDB-lite"/>
    </source>
</evidence>
<name>A0A2I1HBA2_9GLOM</name>
<evidence type="ECO:0000313" key="4">
    <source>
        <dbReference type="Proteomes" id="UP000234323"/>
    </source>
</evidence>
<dbReference type="VEuPathDB" id="FungiDB:RhiirA1_505921"/>
<reference evidence="3 4" key="1">
    <citation type="submission" date="2015-10" db="EMBL/GenBank/DDBJ databases">
        <title>Genome analyses suggest a sexual origin of heterokaryosis in a supposedly ancient asexual fungus.</title>
        <authorList>
            <person name="Ropars J."/>
            <person name="Sedzielewska K."/>
            <person name="Noel J."/>
            <person name="Charron P."/>
            <person name="Farinelli L."/>
            <person name="Marton T."/>
            <person name="Kruger M."/>
            <person name="Pelin A."/>
            <person name="Brachmann A."/>
            <person name="Corradi N."/>
        </authorList>
    </citation>
    <scope>NUCLEOTIDE SEQUENCE [LARGE SCALE GENOMIC DNA]</scope>
    <source>
        <strain evidence="3 4">A4</strain>
    </source>
</reference>
<evidence type="ECO:0000256" key="2">
    <source>
        <dbReference type="SAM" id="Phobius"/>
    </source>
</evidence>
<evidence type="ECO:0000313" key="3">
    <source>
        <dbReference type="EMBL" id="PKY56148.1"/>
    </source>
</evidence>
<protein>
    <submittedName>
        <fullName evidence="3">Uncharacterized protein</fullName>
    </submittedName>
</protein>
<feature type="region of interest" description="Disordered" evidence="1">
    <location>
        <begin position="192"/>
        <end position="216"/>
    </location>
</feature>
<keyword evidence="2" id="KW-1133">Transmembrane helix</keyword>